<evidence type="ECO:0000259" key="8">
    <source>
        <dbReference type="PROSITE" id="PS50089"/>
    </source>
</evidence>
<keyword evidence="3 5" id="KW-0863">Zinc-finger</keyword>
<dbReference type="SMART" id="SM00588">
    <property type="entry name" value="NEUZ"/>
    <property type="match status" value="2"/>
</dbReference>
<dbReference type="PANTHER" id="PTHR12429">
    <property type="entry name" value="NEURALIZED"/>
    <property type="match status" value="1"/>
</dbReference>
<dbReference type="Pfam" id="PF13920">
    <property type="entry name" value="zf-C3HC4_3"/>
    <property type="match status" value="1"/>
</dbReference>
<evidence type="ECO:0000313" key="12">
    <source>
        <dbReference type="Proteomes" id="UP000274756"/>
    </source>
</evidence>
<keyword evidence="4" id="KW-0862">Zinc</keyword>
<dbReference type="GO" id="GO:0008270">
    <property type="term" value="F:zinc ion binding"/>
    <property type="evidence" value="ECO:0007669"/>
    <property type="project" value="UniProtKB-KW"/>
</dbReference>
<dbReference type="InterPro" id="IPR013083">
    <property type="entry name" value="Znf_RING/FYVE/PHD"/>
</dbReference>
<dbReference type="PANTHER" id="PTHR12429:SF6">
    <property type="entry name" value="PROTEIN NEURALIZED"/>
    <property type="match status" value="1"/>
</dbReference>
<dbReference type="EMBL" id="UYYG01001175">
    <property type="protein sequence ID" value="VDN59067.1"/>
    <property type="molecule type" value="Genomic_DNA"/>
</dbReference>
<dbReference type="FunFam" id="2.60.120.920:FF:000005">
    <property type="entry name" value="Putative E3 ubiquitin-protein ligase NEURL1B"/>
    <property type="match status" value="2"/>
</dbReference>
<sequence>YKNYINQFFLFSRNGTAEYPAPQLTFHHVHGTNIHLLRNSRVAKRKESFCKGLAFSSRPIRVDENVCIRFAEVVTNWSGVLRFGVTNVDPASFRGTDLPKFACPDLTSKDGYWAKALPERYSVEGSILHFYVNTEGELYYGINGILKGQFLNGINVYLPMWVIVDIYGNTSALEFVDPSDLRRFRFGGKTRSHRNSLSALTSTQQASSSSVSSPRVTFSPLTFHTVRGKHISLSKNYTIAERYAHEFACGYVFSSRPLQFNEKLVIQVLEMAYSGGLAFGLTCCDPKNIQGSTLPVDSDDLLERSEYWVGIKDVAGMPKVTDELAFWITKKGEVYFSKNNLPPRVIIHVDTAVDLWAFFDVYGTTMKIRLLGLFFSLAFMIAFIFIYSFIVIIVNNFEFYFIIFPVFKSPNKKSEEIEAEIGDECRICMNAKVNCVIYTCGHMSMCYECATETWHVNGECPICRKKIEDVIKIYKA</sequence>
<name>A0A158Q4M9_DRAME</name>
<reference evidence="10 12" key="2">
    <citation type="submission" date="2018-11" db="EMBL/GenBank/DDBJ databases">
        <authorList>
            <consortium name="Pathogen Informatics"/>
        </authorList>
    </citation>
    <scope>NUCLEOTIDE SEQUENCE [LARGE SCALE GENOMIC DNA]</scope>
</reference>
<evidence type="ECO:0000256" key="4">
    <source>
        <dbReference type="ARBA" id="ARBA00022833"/>
    </source>
</evidence>
<evidence type="ECO:0000313" key="11">
    <source>
        <dbReference type="Proteomes" id="UP000038040"/>
    </source>
</evidence>
<feature type="domain" description="NHR" evidence="9">
    <location>
        <begin position="220"/>
        <end position="373"/>
    </location>
</feature>
<evidence type="ECO:0000256" key="1">
    <source>
        <dbReference type="ARBA" id="ARBA00022723"/>
    </source>
</evidence>
<dbReference type="Pfam" id="PF07177">
    <property type="entry name" value="Neuralized"/>
    <property type="match status" value="2"/>
</dbReference>
<dbReference type="InterPro" id="IPR043136">
    <property type="entry name" value="B30.2/SPRY_sf"/>
</dbReference>
<keyword evidence="12" id="KW-1185">Reference proteome</keyword>
<dbReference type="AlphaFoldDB" id="A0A158Q4M9"/>
<evidence type="ECO:0000256" key="7">
    <source>
        <dbReference type="SAM" id="Phobius"/>
    </source>
</evidence>
<feature type="transmembrane region" description="Helical" evidence="7">
    <location>
        <begin position="370"/>
        <end position="394"/>
    </location>
</feature>
<reference evidence="13" key="1">
    <citation type="submission" date="2016-04" db="UniProtKB">
        <authorList>
            <consortium name="WormBaseParasite"/>
        </authorList>
    </citation>
    <scope>IDENTIFICATION</scope>
</reference>
<accession>A0A158Q4M9</accession>
<evidence type="ECO:0000313" key="13">
    <source>
        <dbReference type="WBParaSite" id="DME_0000524101-mRNA-1"/>
    </source>
</evidence>
<feature type="domain" description="NHR" evidence="9">
    <location>
        <begin position="23"/>
        <end position="178"/>
    </location>
</feature>
<keyword evidence="1" id="KW-0479">Metal-binding</keyword>
<proteinExistence type="predicted"/>
<gene>
    <name evidence="10" type="ORF">DME_LOCUS9040</name>
</gene>
<evidence type="ECO:0000256" key="3">
    <source>
        <dbReference type="ARBA" id="ARBA00022771"/>
    </source>
</evidence>
<dbReference type="Proteomes" id="UP000274756">
    <property type="component" value="Unassembled WGS sequence"/>
</dbReference>
<evidence type="ECO:0000256" key="6">
    <source>
        <dbReference type="SAM" id="MobiDB-lite"/>
    </source>
</evidence>
<evidence type="ECO:0000313" key="10">
    <source>
        <dbReference type="EMBL" id="VDN59067.1"/>
    </source>
</evidence>
<dbReference type="SUPFAM" id="SSF57850">
    <property type="entry name" value="RING/U-box"/>
    <property type="match status" value="1"/>
</dbReference>
<dbReference type="Gene3D" id="3.30.40.10">
    <property type="entry name" value="Zinc/RING finger domain, C3HC4 (zinc finger)"/>
    <property type="match status" value="1"/>
</dbReference>
<dbReference type="PROSITE" id="PS50089">
    <property type="entry name" value="ZF_RING_2"/>
    <property type="match status" value="1"/>
</dbReference>
<evidence type="ECO:0000259" key="9">
    <source>
        <dbReference type="PROSITE" id="PS51065"/>
    </source>
</evidence>
<dbReference type="Proteomes" id="UP000038040">
    <property type="component" value="Unplaced"/>
</dbReference>
<feature type="domain" description="RING-type" evidence="8">
    <location>
        <begin position="425"/>
        <end position="464"/>
    </location>
</feature>
<dbReference type="InterPro" id="IPR037962">
    <property type="entry name" value="Neuralized"/>
</dbReference>
<evidence type="ECO:0000256" key="2">
    <source>
        <dbReference type="ARBA" id="ARBA00022737"/>
    </source>
</evidence>
<keyword evidence="7" id="KW-0812">Transmembrane</keyword>
<dbReference type="Gene3D" id="2.60.120.920">
    <property type="match status" value="2"/>
</dbReference>
<dbReference type="InterPro" id="IPR006573">
    <property type="entry name" value="NHR_dom"/>
</dbReference>
<dbReference type="STRING" id="318479.A0A158Q4M9"/>
<evidence type="ECO:0000256" key="5">
    <source>
        <dbReference type="PROSITE-ProRule" id="PRU00175"/>
    </source>
</evidence>
<keyword evidence="2" id="KW-0677">Repeat</keyword>
<dbReference type="SMART" id="SM00184">
    <property type="entry name" value="RING"/>
    <property type="match status" value="1"/>
</dbReference>
<dbReference type="GO" id="GO:0061630">
    <property type="term" value="F:ubiquitin protein ligase activity"/>
    <property type="evidence" value="ECO:0007669"/>
    <property type="project" value="TreeGrafter"/>
</dbReference>
<feature type="compositionally biased region" description="Low complexity" evidence="6">
    <location>
        <begin position="196"/>
        <end position="213"/>
    </location>
</feature>
<dbReference type="InterPro" id="IPR001841">
    <property type="entry name" value="Znf_RING"/>
</dbReference>
<organism evidence="11 13">
    <name type="scientific">Dracunculus medinensis</name>
    <name type="common">Guinea worm</name>
    <dbReference type="NCBI Taxonomy" id="318479"/>
    <lineage>
        <taxon>Eukaryota</taxon>
        <taxon>Metazoa</taxon>
        <taxon>Ecdysozoa</taxon>
        <taxon>Nematoda</taxon>
        <taxon>Chromadorea</taxon>
        <taxon>Rhabditida</taxon>
        <taxon>Spirurina</taxon>
        <taxon>Dracunculoidea</taxon>
        <taxon>Dracunculidae</taxon>
        <taxon>Dracunculus</taxon>
    </lineage>
</organism>
<feature type="region of interest" description="Disordered" evidence="6">
    <location>
        <begin position="195"/>
        <end position="215"/>
    </location>
</feature>
<keyword evidence="7" id="KW-0472">Membrane</keyword>
<dbReference type="CDD" id="cd16647">
    <property type="entry name" value="mRING-HC-C3HC5_NEU1"/>
    <property type="match status" value="1"/>
</dbReference>
<keyword evidence="7" id="KW-1133">Transmembrane helix</keyword>
<dbReference type="WBParaSite" id="DME_0000524101-mRNA-1">
    <property type="protein sequence ID" value="DME_0000524101-mRNA-1"/>
    <property type="gene ID" value="DME_0000524101"/>
</dbReference>
<dbReference type="OrthoDB" id="6078042at2759"/>
<protein>
    <submittedName>
        <fullName evidence="13">RING-type domain-containing protein</fullName>
    </submittedName>
</protein>
<dbReference type="PROSITE" id="PS51065">
    <property type="entry name" value="NHR"/>
    <property type="match status" value="2"/>
</dbReference>